<comment type="caution">
    <text evidence="2">The sequence shown here is derived from an EMBL/GenBank/DDBJ whole genome shotgun (WGS) entry which is preliminary data.</text>
</comment>
<sequence>MIRVFRHPGLVFWKLAKSAAIGCLFVFAVNWVGQYFHYHLPFNAFTALTAGFLGIPGVGMLIALHLWLFQ</sequence>
<feature type="transmembrane region" description="Helical" evidence="1">
    <location>
        <begin position="44"/>
        <end position="69"/>
    </location>
</feature>
<accession>A0A0P9CFX1</accession>
<dbReference type="Pfam" id="PF07441">
    <property type="entry name" value="BofA"/>
    <property type="match status" value="1"/>
</dbReference>
<evidence type="ECO:0000313" key="3">
    <source>
        <dbReference type="Proteomes" id="UP000050482"/>
    </source>
</evidence>
<reference evidence="2 3" key="1">
    <citation type="submission" date="2015-09" db="EMBL/GenBank/DDBJ databases">
        <title>Draft genome sequence of Alicyclobacillus ferrooxydans DSM 22381.</title>
        <authorList>
            <person name="Hemp J."/>
        </authorList>
    </citation>
    <scope>NUCLEOTIDE SEQUENCE [LARGE SCALE GENOMIC DNA]</scope>
    <source>
        <strain evidence="2 3">TC-34</strain>
    </source>
</reference>
<dbReference type="AlphaFoldDB" id="A0A0P9CFX1"/>
<dbReference type="InterPro" id="IPR010001">
    <property type="entry name" value="BofA"/>
</dbReference>
<name>A0A0P9CFX1_9BACL</name>
<keyword evidence="1" id="KW-0472">Membrane</keyword>
<evidence type="ECO:0000313" key="2">
    <source>
        <dbReference type="EMBL" id="KPV44682.1"/>
    </source>
</evidence>
<keyword evidence="1" id="KW-0812">Transmembrane</keyword>
<dbReference type="NCBIfam" id="TIGR02862">
    <property type="entry name" value="spore_BofA"/>
    <property type="match status" value="1"/>
</dbReference>
<dbReference type="Proteomes" id="UP000050482">
    <property type="component" value="Unassembled WGS sequence"/>
</dbReference>
<organism evidence="2 3">
    <name type="scientific">Alicyclobacillus ferrooxydans</name>
    <dbReference type="NCBI Taxonomy" id="471514"/>
    <lineage>
        <taxon>Bacteria</taxon>
        <taxon>Bacillati</taxon>
        <taxon>Bacillota</taxon>
        <taxon>Bacilli</taxon>
        <taxon>Bacillales</taxon>
        <taxon>Alicyclobacillaceae</taxon>
        <taxon>Alicyclobacillus</taxon>
    </lineage>
</organism>
<keyword evidence="3" id="KW-1185">Reference proteome</keyword>
<evidence type="ECO:0000256" key="1">
    <source>
        <dbReference type="SAM" id="Phobius"/>
    </source>
</evidence>
<proteinExistence type="predicted"/>
<protein>
    <recommendedName>
        <fullName evidence="4">Pro-sigmaK processing inhibitor BofA</fullName>
    </recommendedName>
</protein>
<keyword evidence="1" id="KW-1133">Transmembrane helix</keyword>
<dbReference type="EMBL" id="LJCO01000030">
    <property type="protein sequence ID" value="KPV44682.1"/>
    <property type="molecule type" value="Genomic_DNA"/>
</dbReference>
<feature type="transmembrane region" description="Helical" evidence="1">
    <location>
        <begin position="12"/>
        <end position="32"/>
    </location>
</feature>
<gene>
    <name evidence="2" type="ORF">AN477_06515</name>
</gene>
<evidence type="ECO:0008006" key="4">
    <source>
        <dbReference type="Google" id="ProtNLM"/>
    </source>
</evidence>
<dbReference type="PATRIC" id="fig|471514.4.peg.4277"/>